<proteinExistence type="predicted"/>
<gene>
    <name evidence="1" type="ORF">ILEXP_LOCUS19658</name>
</gene>
<reference evidence="1 2" key="1">
    <citation type="submission" date="2024-02" db="EMBL/GenBank/DDBJ databases">
        <authorList>
            <person name="Vignale AGUSTIN F."/>
            <person name="Sosa J E."/>
            <person name="Modenutti C."/>
        </authorList>
    </citation>
    <scope>NUCLEOTIDE SEQUENCE [LARGE SCALE GENOMIC DNA]</scope>
</reference>
<comment type="caution">
    <text evidence="1">The sequence shown here is derived from an EMBL/GenBank/DDBJ whole genome shotgun (WGS) entry which is preliminary data.</text>
</comment>
<evidence type="ECO:0000313" key="2">
    <source>
        <dbReference type="Proteomes" id="UP001642360"/>
    </source>
</evidence>
<accession>A0ABC8S3N7</accession>
<dbReference type="Proteomes" id="UP001642360">
    <property type="component" value="Unassembled WGS sequence"/>
</dbReference>
<sequence length="80" mass="9029">MVIAGKFNAFPWLLMVEEDTEEEDSRPFHDKNIQAPESIYDGSVNQEVYDVTLDGGSSENYSSKEVVEKLKSQLRASELS</sequence>
<dbReference type="EMBL" id="CAUOFW020002147">
    <property type="protein sequence ID" value="CAK9151487.1"/>
    <property type="molecule type" value="Genomic_DNA"/>
</dbReference>
<evidence type="ECO:0000313" key="1">
    <source>
        <dbReference type="EMBL" id="CAK9151487.1"/>
    </source>
</evidence>
<dbReference type="AlphaFoldDB" id="A0ABC8S3N7"/>
<protein>
    <submittedName>
        <fullName evidence="1">Uncharacterized protein</fullName>
    </submittedName>
</protein>
<organism evidence="1 2">
    <name type="scientific">Ilex paraguariensis</name>
    <name type="common">yerba mate</name>
    <dbReference type="NCBI Taxonomy" id="185542"/>
    <lineage>
        <taxon>Eukaryota</taxon>
        <taxon>Viridiplantae</taxon>
        <taxon>Streptophyta</taxon>
        <taxon>Embryophyta</taxon>
        <taxon>Tracheophyta</taxon>
        <taxon>Spermatophyta</taxon>
        <taxon>Magnoliopsida</taxon>
        <taxon>eudicotyledons</taxon>
        <taxon>Gunneridae</taxon>
        <taxon>Pentapetalae</taxon>
        <taxon>asterids</taxon>
        <taxon>campanulids</taxon>
        <taxon>Aquifoliales</taxon>
        <taxon>Aquifoliaceae</taxon>
        <taxon>Ilex</taxon>
    </lineage>
</organism>
<name>A0ABC8S3N7_9AQUA</name>
<keyword evidence="2" id="KW-1185">Reference proteome</keyword>